<dbReference type="PROSITE" id="PS50943">
    <property type="entry name" value="HTH_CROC1"/>
    <property type="match status" value="1"/>
</dbReference>
<evidence type="ECO:0000313" key="3">
    <source>
        <dbReference type="Proteomes" id="UP000611762"/>
    </source>
</evidence>
<gene>
    <name evidence="2" type="ORF">H8698_09545</name>
</gene>
<proteinExistence type="predicted"/>
<accession>A0A926HV33</accession>
<protein>
    <submittedName>
        <fullName evidence="2">Helix-turn-helix transcriptional regulator</fullName>
    </submittedName>
</protein>
<name>A0A926HV33_9FIRM</name>
<dbReference type="EMBL" id="JACRSU010000003">
    <property type="protein sequence ID" value="MBC8541217.1"/>
    <property type="molecule type" value="Genomic_DNA"/>
</dbReference>
<evidence type="ECO:0000313" key="2">
    <source>
        <dbReference type="EMBL" id="MBC8541217.1"/>
    </source>
</evidence>
<dbReference type="GO" id="GO:0003677">
    <property type="term" value="F:DNA binding"/>
    <property type="evidence" value="ECO:0007669"/>
    <property type="project" value="InterPro"/>
</dbReference>
<dbReference type="SUPFAM" id="SSF47413">
    <property type="entry name" value="lambda repressor-like DNA-binding domains"/>
    <property type="match status" value="1"/>
</dbReference>
<dbReference type="InterPro" id="IPR010982">
    <property type="entry name" value="Lambda_DNA-bd_dom_sf"/>
</dbReference>
<comment type="caution">
    <text evidence="2">The sequence shown here is derived from an EMBL/GenBank/DDBJ whole genome shotgun (WGS) entry which is preliminary data.</text>
</comment>
<reference evidence="2" key="1">
    <citation type="submission" date="2020-08" db="EMBL/GenBank/DDBJ databases">
        <title>Genome public.</title>
        <authorList>
            <person name="Liu C."/>
            <person name="Sun Q."/>
        </authorList>
    </citation>
    <scope>NUCLEOTIDE SEQUENCE</scope>
    <source>
        <strain evidence="2">H8</strain>
    </source>
</reference>
<dbReference type="RefSeq" id="WP_249313213.1">
    <property type="nucleotide sequence ID" value="NZ_JACRSU010000003.1"/>
</dbReference>
<feature type="domain" description="HTH cro/C1-type" evidence="1">
    <location>
        <begin position="30"/>
        <end position="63"/>
    </location>
</feature>
<organism evidence="2 3">
    <name type="scientific">Congzhengia minquanensis</name>
    <dbReference type="NCBI Taxonomy" id="2763657"/>
    <lineage>
        <taxon>Bacteria</taxon>
        <taxon>Bacillati</taxon>
        <taxon>Bacillota</taxon>
        <taxon>Clostridia</taxon>
        <taxon>Eubacteriales</taxon>
        <taxon>Oscillospiraceae</taxon>
        <taxon>Congzhengia</taxon>
    </lineage>
</organism>
<dbReference type="SMART" id="SM00530">
    <property type="entry name" value="HTH_XRE"/>
    <property type="match status" value="1"/>
</dbReference>
<keyword evidence="3" id="KW-1185">Reference proteome</keyword>
<dbReference type="Pfam" id="PF01381">
    <property type="entry name" value="HTH_3"/>
    <property type="match status" value="1"/>
</dbReference>
<dbReference type="Proteomes" id="UP000611762">
    <property type="component" value="Unassembled WGS sequence"/>
</dbReference>
<dbReference type="AlphaFoldDB" id="A0A926HV33"/>
<dbReference type="CDD" id="cd00093">
    <property type="entry name" value="HTH_XRE"/>
    <property type="match status" value="1"/>
</dbReference>
<sequence>MQNGQIAKRIKCLCRENNITAKYFLAEVELNKNFIQELEKGKSPTVKNLTKIADYFDCSLDYLTGRCKNQNAHRS</sequence>
<dbReference type="Gene3D" id="1.10.260.40">
    <property type="entry name" value="lambda repressor-like DNA-binding domains"/>
    <property type="match status" value="1"/>
</dbReference>
<evidence type="ECO:0000259" key="1">
    <source>
        <dbReference type="PROSITE" id="PS50943"/>
    </source>
</evidence>
<dbReference type="InterPro" id="IPR001387">
    <property type="entry name" value="Cro/C1-type_HTH"/>
</dbReference>